<evidence type="ECO:0000313" key="2">
    <source>
        <dbReference type="Proteomes" id="UP000224336"/>
    </source>
</evidence>
<protein>
    <submittedName>
        <fullName evidence="1">Uncharacterized protein</fullName>
    </submittedName>
</protein>
<reference evidence="1 2" key="1">
    <citation type="journal article" date="2016" name="Sci. Rep.">
        <title>A proposed integrated approach for the preclinical evaluation of phage therapy in Pseudomonas infections.</title>
        <authorList>
            <person name="Danis-Wlodarczyk K."/>
            <person name="Vandenheuvel D."/>
            <person name="Jang H.B."/>
            <person name="Briers Y."/>
            <person name="Olszak T."/>
            <person name="Arabski M."/>
            <person name="Wasik S."/>
            <person name="Drabik M."/>
            <person name="Higgins G."/>
            <person name="Tyrrell J."/>
            <person name="Harvey B.J."/>
            <person name="Noben J.P."/>
            <person name="Lavigne R."/>
            <person name="Drulis-Kawa Z."/>
        </authorList>
    </citation>
    <scope>NUCLEOTIDE SEQUENCE [LARGE SCALE GENOMIC DNA]</scope>
</reference>
<proteinExistence type="predicted"/>
<dbReference type="EMBL" id="KU521356">
    <property type="protein sequence ID" value="ANM44960.1"/>
    <property type="molecule type" value="Genomic_DNA"/>
</dbReference>
<name>A0A192Y6L9_9CAUD</name>
<organism evidence="1 2">
    <name type="scientific">Pseudomonas phage KTN4</name>
    <dbReference type="NCBI Taxonomy" id="1862701"/>
    <lineage>
        <taxon>Viruses</taxon>
        <taxon>Duplodnaviria</taxon>
        <taxon>Heunggongvirae</taxon>
        <taxon>Uroviricota</taxon>
        <taxon>Caudoviricetes</taxon>
        <taxon>Chimalliviridae</taxon>
        <taxon>Phikzvirus</taxon>
        <taxon>Phikzvirus phiKZ</taxon>
    </lineage>
</organism>
<accession>A0A192Y6L9</accession>
<dbReference type="Proteomes" id="UP000224336">
    <property type="component" value="Segment"/>
</dbReference>
<dbReference type="SMR" id="A0A192Y6L9"/>
<sequence>MDEAVSLLSNMQDSEIQTSEFRLWSIGRATENKPRNSFTLMVLPIESATATDGETTFNPVEEVVDGVDADGRAYTTKVSVSRDIPCIWLPNEDNRATPPDVMRGEKIAIYRLGDTSQFYWRSMGLSNDLRTLESVVYTFNASLSPGGAGKNFDTCYFMQFSAHDKHVTIGTSKANGEPYRYSVQINTGTGAVYILDDIGNRFELVSKDKRLMLMNADNSFVKVEKKAIDLNADQYIKLTSGGSTLELNPTEFKVNTTNTTIKSSGTHIQEAGGTMTHKAGGNMLFTAPRYDFT</sequence>
<gene>
    <name evidence="1" type="ORF">KTN4_202</name>
</gene>
<evidence type="ECO:0000313" key="1">
    <source>
        <dbReference type="EMBL" id="ANM44960.1"/>
    </source>
</evidence>